<feature type="transmembrane region" description="Helical" evidence="1">
    <location>
        <begin position="482"/>
        <end position="500"/>
    </location>
</feature>
<evidence type="ECO:0000313" key="4">
    <source>
        <dbReference type="Proteomes" id="UP001589758"/>
    </source>
</evidence>
<dbReference type="Proteomes" id="UP001589758">
    <property type="component" value="Unassembled WGS sequence"/>
</dbReference>
<dbReference type="Pfam" id="PF14345">
    <property type="entry name" value="GDYXXLXY"/>
    <property type="match status" value="1"/>
</dbReference>
<feature type="transmembrane region" description="Helical" evidence="1">
    <location>
        <begin position="310"/>
        <end position="331"/>
    </location>
</feature>
<keyword evidence="4" id="KW-1185">Reference proteome</keyword>
<feature type="transmembrane region" description="Helical" evidence="1">
    <location>
        <begin position="239"/>
        <end position="256"/>
    </location>
</feature>
<feature type="transmembrane region" description="Helical" evidence="1">
    <location>
        <begin position="443"/>
        <end position="462"/>
    </location>
</feature>
<feature type="transmembrane region" description="Helical" evidence="1">
    <location>
        <begin position="535"/>
        <end position="555"/>
    </location>
</feature>
<evidence type="ECO:0000259" key="2">
    <source>
        <dbReference type="Pfam" id="PF09925"/>
    </source>
</evidence>
<name>A0ABV6CCH1_9GAMM</name>
<evidence type="ECO:0000256" key="1">
    <source>
        <dbReference type="SAM" id="Phobius"/>
    </source>
</evidence>
<sequence>MRIFFGSTNSHNKLIFNFFMLSVVLLCSSLITFIAANWDGITIFHRFLLVQGVIVFTSALCLSLFFNSRINPKTVKVQWGKFALIFIIISALGALYALIGQTYQTGADAWQLFFLWSFLSLPFAIYINSSLIWFYFLVIINTTWVLMTQQIYALEFLGSLLPASFCFMLYLILFHGLKNTQWVTQFLLFFSFGFVYYHFIINEFFNENFYILLLLLIIGSAKLGSHLQKEPISFIQQTFFIIVIVNTKIFVEVFIFNNESTLNFLIFTLSLLISSTLFFCYLRMVYNNWNTHNTFLTEHTRQTANMIKNICLGFLGWSIALSSVFLVESILTDMPDIIKILSIAMLFVVIIYVQKKIFSTSILNQFGFALLFSFLQIYLFNLVSRHTGRYEHSLDSEHLALLMNVLNYCTIILPYLIYYVLIKHKYSRIIIGTFAISQLLHEYYQIDDPFFCIIITVMLTVYLIKDKFTFKTPLFKTLQQALYSEMFLILFYALSFLLILKYQRLIWRDAFDGMYHAMPFIALSLITLSNRLPKYLIIIGLLLSLWSFYFNGGWLFSLWDYYFQEYSYSNKFNDFIWLPFALTVIIIASFSSSKFHKVFSWVFVFTLLYMNYYDLHTLLIIKSKTLLITGLILTIVTILMVSLHKLNVNKHFKNQSFLDEGNRLASMHPNNEIEKAEFAKLKEKTTRIAFWINHFISHRRSRLLFFSSGLILSLGIANKTIYDYERIINTGQTIRFEITPRDPRSLIQGDYMVLNYVLETQVNEANRMLKLEESLKEKDSIILTIDPKTNVVFLAYPLQKDKIPLQAKEIETPLNYNGYNYTLKLPHSYFFDEMTELNYSVARYAEFKVSPEGKFILSALLDKDFNTIK</sequence>
<comment type="caution">
    <text evidence="3">The sequence shown here is derived from an EMBL/GenBank/DDBJ whole genome shotgun (WGS) entry which is preliminary data.</text>
</comment>
<dbReference type="InterPro" id="IPR025833">
    <property type="entry name" value="GDYXXLXY"/>
</dbReference>
<reference evidence="3 4" key="1">
    <citation type="submission" date="2024-09" db="EMBL/GenBank/DDBJ databases">
        <authorList>
            <person name="Sun Q."/>
            <person name="Mori K."/>
        </authorList>
    </citation>
    <scope>NUCLEOTIDE SEQUENCE [LARGE SCALE GENOMIC DNA]</scope>
    <source>
        <strain evidence="3 4">CCM 8545</strain>
    </source>
</reference>
<dbReference type="EMBL" id="JBHLXE010000108">
    <property type="protein sequence ID" value="MFC0180682.1"/>
    <property type="molecule type" value="Genomic_DNA"/>
</dbReference>
<feature type="transmembrane region" description="Helical" evidence="1">
    <location>
        <begin position="112"/>
        <end position="136"/>
    </location>
</feature>
<keyword evidence="1" id="KW-1133">Transmembrane helix</keyword>
<keyword evidence="1" id="KW-0472">Membrane</keyword>
<dbReference type="Pfam" id="PF09925">
    <property type="entry name" value="DUF2157"/>
    <property type="match status" value="1"/>
</dbReference>
<evidence type="ECO:0000313" key="3">
    <source>
        <dbReference type="EMBL" id="MFC0180682.1"/>
    </source>
</evidence>
<feature type="transmembrane region" description="Helical" evidence="1">
    <location>
        <begin position="78"/>
        <end position="100"/>
    </location>
</feature>
<feature type="transmembrane region" description="Helical" evidence="1">
    <location>
        <begin position="362"/>
        <end position="380"/>
    </location>
</feature>
<feature type="transmembrane region" description="Helical" evidence="1">
    <location>
        <begin position="156"/>
        <end position="174"/>
    </location>
</feature>
<feature type="transmembrane region" description="Helical" evidence="1">
    <location>
        <begin position="262"/>
        <end position="282"/>
    </location>
</feature>
<dbReference type="InterPro" id="IPR018677">
    <property type="entry name" value="DUF2157"/>
</dbReference>
<dbReference type="RefSeq" id="WP_385877805.1">
    <property type="nucleotide sequence ID" value="NZ_JBHLXE010000108.1"/>
</dbReference>
<feature type="transmembrane region" description="Helical" evidence="1">
    <location>
        <begin position="186"/>
        <end position="202"/>
    </location>
</feature>
<keyword evidence="1" id="KW-0812">Transmembrane</keyword>
<feature type="transmembrane region" description="Helical" evidence="1">
    <location>
        <begin position="14"/>
        <end position="35"/>
    </location>
</feature>
<organism evidence="3 4">
    <name type="scientific">Thorsellia kenyensis</name>
    <dbReference type="NCBI Taxonomy" id="1549888"/>
    <lineage>
        <taxon>Bacteria</taxon>
        <taxon>Pseudomonadati</taxon>
        <taxon>Pseudomonadota</taxon>
        <taxon>Gammaproteobacteria</taxon>
        <taxon>Enterobacterales</taxon>
        <taxon>Thorselliaceae</taxon>
        <taxon>Thorsellia</taxon>
    </lineage>
</organism>
<gene>
    <name evidence="3" type="ORF">ACFFIT_11430</name>
</gene>
<proteinExistence type="predicted"/>
<feature type="transmembrane region" description="Helical" evidence="1">
    <location>
        <begin position="625"/>
        <end position="643"/>
    </location>
</feature>
<feature type="transmembrane region" description="Helical" evidence="1">
    <location>
        <begin position="598"/>
        <end position="613"/>
    </location>
</feature>
<feature type="transmembrane region" description="Helical" evidence="1">
    <location>
        <begin position="47"/>
        <end position="66"/>
    </location>
</feature>
<protein>
    <submittedName>
        <fullName evidence="3">GDYXXLXY domain-containing protein</fullName>
    </submittedName>
</protein>
<feature type="transmembrane region" description="Helical" evidence="1">
    <location>
        <begin position="575"/>
        <end position="591"/>
    </location>
</feature>
<accession>A0ABV6CCH1</accession>
<feature type="transmembrane region" description="Helical" evidence="1">
    <location>
        <begin position="400"/>
        <end position="422"/>
    </location>
</feature>
<feature type="domain" description="DUF2157" evidence="2">
    <location>
        <begin position="12"/>
        <end position="133"/>
    </location>
</feature>
<feature type="transmembrane region" description="Helical" evidence="1">
    <location>
        <begin position="337"/>
        <end position="353"/>
    </location>
</feature>